<comment type="caution">
    <text evidence="3">The sequence shown here is derived from an EMBL/GenBank/DDBJ whole genome shotgun (WGS) entry which is preliminary data.</text>
</comment>
<evidence type="ECO:0000313" key="4">
    <source>
        <dbReference type="Proteomes" id="UP000016569"/>
    </source>
</evidence>
<sequence>MTKVLACIDASIYGLSVCDHAAWAARLLKADVELLHVLDRAPDAVAADMSGSIGLGAREHLLENLTRLDEERGRLRMERGRALLEGAEARLRDQGLTVVTRLRHGSLVDNVTELEPEARVVVLGKRGEAADFARLHLGGSVEQVVRSTTRPVLVASRAFKPVQRILLAYDGGASSRKAIAFLVSDAAFKDFDVHVVMAGTARAENEAHMAWADSQLKAWGGAYTMELRAGDPESVIADYVKKAEIDLLTMGAYGHSPIRRFIVGSTTTAMIRTCLIPVLLFR</sequence>
<dbReference type="PANTHER" id="PTHR46268:SF6">
    <property type="entry name" value="UNIVERSAL STRESS PROTEIN UP12"/>
    <property type="match status" value="1"/>
</dbReference>
<dbReference type="AlphaFoldDB" id="A0A8E0NDJ9"/>
<dbReference type="PRINTS" id="PR01438">
    <property type="entry name" value="UNVRSLSTRESS"/>
</dbReference>
<evidence type="ECO:0000256" key="1">
    <source>
        <dbReference type="ARBA" id="ARBA00008791"/>
    </source>
</evidence>
<accession>A0A8E0NDJ9</accession>
<dbReference type="PANTHER" id="PTHR46268">
    <property type="entry name" value="STRESS RESPONSE PROTEIN NHAX"/>
    <property type="match status" value="1"/>
</dbReference>
<comment type="similarity">
    <text evidence="1">Belongs to the universal stress protein A family.</text>
</comment>
<dbReference type="Gene3D" id="3.40.50.12370">
    <property type="match status" value="1"/>
</dbReference>
<gene>
    <name evidence="3" type="ORF">MBEBAB_2654</name>
</gene>
<organism evidence="3 4">
    <name type="scientific">Brevundimonas abyssalis TAR-001</name>
    <dbReference type="NCBI Taxonomy" id="1391729"/>
    <lineage>
        <taxon>Bacteria</taxon>
        <taxon>Pseudomonadati</taxon>
        <taxon>Pseudomonadota</taxon>
        <taxon>Alphaproteobacteria</taxon>
        <taxon>Caulobacterales</taxon>
        <taxon>Caulobacteraceae</taxon>
        <taxon>Brevundimonas</taxon>
    </lineage>
</organism>
<dbReference type="Proteomes" id="UP000016569">
    <property type="component" value="Unassembled WGS sequence"/>
</dbReference>
<proteinExistence type="inferred from homology"/>
<dbReference type="RefSeq" id="WP_021698498.1">
    <property type="nucleotide sequence ID" value="NZ_BATC01000071.1"/>
</dbReference>
<dbReference type="CDD" id="cd00293">
    <property type="entry name" value="USP-like"/>
    <property type="match status" value="2"/>
</dbReference>
<dbReference type="OrthoDB" id="9804721at2"/>
<name>A0A8E0NDJ9_9CAUL</name>
<evidence type="ECO:0000259" key="2">
    <source>
        <dbReference type="Pfam" id="PF00582"/>
    </source>
</evidence>
<evidence type="ECO:0000313" key="3">
    <source>
        <dbReference type="EMBL" id="GAD60404.1"/>
    </source>
</evidence>
<keyword evidence="4" id="KW-1185">Reference proteome</keyword>
<dbReference type="EMBL" id="BATC01000071">
    <property type="protein sequence ID" value="GAD60404.1"/>
    <property type="molecule type" value="Genomic_DNA"/>
</dbReference>
<feature type="domain" description="UspA" evidence="2">
    <location>
        <begin position="2"/>
        <end position="154"/>
    </location>
</feature>
<dbReference type="Pfam" id="PF00582">
    <property type="entry name" value="Usp"/>
    <property type="match status" value="2"/>
</dbReference>
<protein>
    <submittedName>
        <fullName evidence="3">Universal stress protein family 4</fullName>
    </submittedName>
</protein>
<dbReference type="InterPro" id="IPR006015">
    <property type="entry name" value="Universal_stress_UspA"/>
</dbReference>
<dbReference type="SUPFAM" id="SSF52402">
    <property type="entry name" value="Adenine nucleotide alpha hydrolases-like"/>
    <property type="match status" value="2"/>
</dbReference>
<reference evidence="4" key="1">
    <citation type="journal article" date="2013" name="Genome Announc.">
        <title>Draft Genome Sequence of the Dimorphic Prosthecate Bacterium Brevundimonas abyssalis TAR-001T.</title>
        <authorList>
            <person name="Tsubouchi T."/>
            <person name="Nishi S."/>
            <person name="Usui K."/>
            <person name="Shimane Y."/>
            <person name="Takaki Y."/>
            <person name="Maruyama T."/>
            <person name="Hatada Y."/>
        </authorList>
    </citation>
    <scope>NUCLEOTIDE SEQUENCE [LARGE SCALE GENOMIC DNA]</scope>
    <source>
        <strain evidence="4">TAR-001</strain>
    </source>
</reference>
<dbReference type="InterPro" id="IPR006016">
    <property type="entry name" value="UspA"/>
</dbReference>
<feature type="domain" description="UspA" evidence="2">
    <location>
        <begin position="163"/>
        <end position="282"/>
    </location>
</feature>